<dbReference type="Pfam" id="PF25967">
    <property type="entry name" value="RND-MFP_C"/>
    <property type="match status" value="1"/>
</dbReference>
<evidence type="ECO:0000256" key="3">
    <source>
        <dbReference type="ARBA" id="ARBA00022448"/>
    </source>
</evidence>
<name>A0A395JK24_9GAMM</name>
<dbReference type="InParanoid" id="A0A395JK24"/>
<comment type="caution">
    <text evidence="8">The sequence shown here is derived from an EMBL/GenBank/DDBJ whole genome shotgun (WGS) entry which is preliminary data.</text>
</comment>
<keyword evidence="3" id="KW-0813">Transport</keyword>
<dbReference type="PANTHER" id="PTHR30469:SF12">
    <property type="entry name" value="MULTIDRUG RESISTANCE PROTEIN MDTA"/>
    <property type="match status" value="1"/>
</dbReference>
<dbReference type="Gene3D" id="2.40.420.20">
    <property type="match status" value="1"/>
</dbReference>
<accession>A0A395JK24</accession>
<dbReference type="InterPro" id="IPR058627">
    <property type="entry name" value="MdtA-like_C"/>
</dbReference>
<dbReference type="Proteomes" id="UP000253083">
    <property type="component" value="Unassembled WGS sequence"/>
</dbReference>
<keyword evidence="5" id="KW-0812">Transmembrane</keyword>
<comment type="similarity">
    <text evidence="2">Belongs to the membrane fusion protein (MFP) (TC 8.A.1) family.</text>
</comment>
<sequence length="456" mass="49912">MTRENSEISENTVESNHKGGSEHRIGKRLVDRFKGKAKVVVPLTILLVTAMIIVFFLLNQPVSERRRGDLTPTLSVSVHDVVSSEFRVKIKSYGSIRPRTETSLFSQVSGQITYIDENLRQGSFFKKGDVLLEVDDRDYAYDVKISEANLASAQQVLSEELAQSKQAELDWQRLGNTTPPTDLVLRKPQLQAARSALASAEAAVAKAKLNLARTKVIAPYSGRVLEKLVDVGQFVNGSTQVARIFASDYLEVRLPIAGSDLKFIDLPETYHDAREVSQTISAEIFSSLSENAQPWLSKVVRSESAIDENSRQLNVVAQIDDPFGSQNKGRVQLKIGEYVTAEIQGKTLPNAIVVPYTAIYQDSYVYVVENGVVIRRAVTVLWKDETQAIIGSGLSAGDRLVTTALGQVASGTKVNIEGEAKSQGQRGAGRRTDKSASESNRPKRVKSSDSAGATND</sequence>
<dbReference type="GO" id="GO:1990281">
    <property type="term" value="C:efflux pump complex"/>
    <property type="evidence" value="ECO:0007669"/>
    <property type="project" value="TreeGrafter"/>
</dbReference>
<dbReference type="RefSeq" id="WP_113953923.1">
    <property type="nucleotide sequence ID" value="NZ_QNRT01000002.1"/>
</dbReference>
<dbReference type="EMBL" id="QNRT01000002">
    <property type="protein sequence ID" value="RBP51126.1"/>
    <property type="molecule type" value="Genomic_DNA"/>
</dbReference>
<dbReference type="SUPFAM" id="SSF111369">
    <property type="entry name" value="HlyD-like secretion proteins"/>
    <property type="match status" value="1"/>
</dbReference>
<keyword evidence="9" id="KW-1185">Reference proteome</keyword>
<keyword evidence="5" id="KW-0472">Membrane</keyword>
<reference evidence="8 9" key="1">
    <citation type="submission" date="2018-06" db="EMBL/GenBank/DDBJ databases">
        <title>Genomic Encyclopedia of Type Strains, Phase IV (KMG-IV): sequencing the most valuable type-strain genomes for metagenomic binning, comparative biology and taxonomic classification.</title>
        <authorList>
            <person name="Goeker M."/>
        </authorList>
    </citation>
    <scope>NUCLEOTIDE SEQUENCE [LARGE SCALE GENOMIC DNA]</scope>
    <source>
        <strain evidence="8 9">DSM 24032</strain>
    </source>
</reference>
<feature type="region of interest" description="Disordered" evidence="4">
    <location>
        <begin position="1"/>
        <end position="21"/>
    </location>
</feature>
<dbReference type="InterPro" id="IPR006143">
    <property type="entry name" value="RND_pump_MFP"/>
</dbReference>
<dbReference type="NCBIfam" id="TIGR01730">
    <property type="entry name" value="RND_mfp"/>
    <property type="match status" value="1"/>
</dbReference>
<feature type="domain" description="Multidrug resistance protein MdtA-like C-terminal permuted SH3" evidence="7">
    <location>
        <begin position="350"/>
        <end position="405"/>
    </location>
</feature>
<dbReference type="InterPro" id="IPR058625">
    <property type="entry name" value="MdtA-like_BSH"/>
</dbReference>
<feature type="region of interest" description="Disordered" evidence="4">
    <location>
        <begin position="415"/>
        <end position="456"/>
    </location>
</feature>
<dbReference type="Pfam" id="PF25917">
    <property type="entry name" value="BSH_RND"/>
    <property type="match status" value="1"/>
</dbReference>
<evidence type="ECO:0000256" key="4">
    <source>
        <dbReference type="SAM" id="MobiDB-lite"/>
    </source>
</evidence>
<dbReference type="Gene3D" id="2.40.30.170">
    <property type="match status" value="1"/>
</dbReference>
<evidence type="ECO:0000259" key="6">
    <source>
        <dbReference type="Pfam" id="PF25917"/>
    </source>
</evidence>
<dbReference type="PANTHER" id="PTHR30469">
    <property type="entry name" value="MULTIDRUG RESISTANCE PROTEIN MDTA"/>
    <property type="match status" value="1"/>
</dbReference>
<organism evidence="8 9">
    <name type="scientific">Arenicella xantha</name>
    <dbReference type="NCBI Taxonomy" id="644221"/>
    <lineage>
        <taxon>Bacteria</taxon>
        <taxon>Pseudomonadati</taxon>
        <taxon>Pseudomonadota</taxon>
        <taxon>Gammaproteobacteria</taxon>
        <taxon>Arenicellales</taxon>
        <taxon>Arenicellaceae</taxon>
        <taxon>Arenicella</taxon>
    </lineage>
</organism>
<protein>
    <submittedName>
        <fullName evidence="8">RND family efflux transporter MFP subunit</fullName>
    </submittedName>
</protein>
<evidence type="ECO:0000256" key="2">
    <source>
        <dbReference type="ARBA" id="ARBA00009477"/>
    </source>
</evidence>
<dbReference type="AlphaFoldDB" id="A0A395JK24"/>
<dbReference type="Gene3D" id="1.10.287.470">
    <property type="entry name" value="Helix hairpin bin"/>
    <property type="match status" value="1"/>
</dbReference>
<evidence type="ECO:0000259" key="7">
    <source>
        <dbReference type="Pfam" id="PF25967"/>
    </source>
</evidence>
<dbReference type="Gene3D" id="2.40.50.100">
    <property type="match status" value="1"/>
</dbReference>
<gene>
    <name evidence="8" type="ORF">DFR28_102545</name>
</gene>
<dbReference type="OrthoDB" id="5730196at2"/>
<keyword evidence="5" id="KW-1133">Transmembrane helix</keyword>
<feature type="domain" description="Multidrug resistance protein MdtA-like barrel-sandwich hybrid" evidence="6">
    <location>
        <begin position="105"/>
        <end position="241"/>
    </location>
</feature>
<evidence type="ECO:0000256" key="5">
    <source>
        <dbReference type="SAM" id="Phobius"/>
    </source>
</evidence>
<proteinExistence type="inferred from homology"/>
<dbReference type="GO" id="GO:0015562">
    <property type="term" value="F:efflux transmembrane transporter activity"/>
    <property type="evidence" value="ECO:0007669"/>
    <property type="project" value="TreeGrafter"/>
</dbReference>
<feature type="transmembrane region" description="Helical" evidence="5">
    <location>
        <begin position="39"/>
        <end position="58"/>
    </location>
</feature>
<comment type="subcellular location">
    <subcellularLocation>
        <location evidence="1">Cell envelope</location>
    </subcellularLocation>
</comment>
<evidence type="ECO:0000256" key="1">
    <source>
        <dbReference type="ARBA" id="ARBA00004196"/>
    </source>
</evidence>
<evidence type="ECO:0000313" key="9">
    <source>
        <dbReference type="Proteomes" id="UP000253083"/>
    </source>
</evidence>
<evidence type="ECO:0000313" key="8">
    <source>
        <dbReference type="EMBL" id="RBP51126.1"/>
    </source>
</evidence>